<dbReference type="HOGENOM" id="CLU_077332_1_1_11"/>
<dbReference type="eggNOG" id="COG2522">
    <property type="taxonomic scope" value="Bacteria"/>
</dbReference>
<comment type="caution">
    <text evidence="1">The sequence shown here is derived from an EMBL/GenBank/DDBJ whole genome shotgun (WGS) entry which is preliminary data.</text>
</comment>
<proteinExistence type="predicted"/>
<accession>N6X226</accession>
<dbReference type="RefSeq" id="WP_005964679.1">
    <property type="nucleotide sequence ID" value="NZ_CP040505.1"/>
</dbReference>
<dbReference type="PATRIC" id="fig|888050.3.peg.1726"/>
<dbReference type="Proteomes" id="UP000013015">
    <property type="component" value="Unassembled WGS sequence"/>
</dbReference>
<gene>
    <name evidence="1" type="ORF">HMPREF9004_1797</name>
</gene>
<sequence length="200" mass="21948">MFVLTIDQRRSRADEDRVPLLLAQLEPIPVASPFVRTAGDEVQGVVTDPEGVVAIIDKLLRSGRWRCGIGAGAGELFFAKDAPDSRSGRGDAFVLAREALESVKNSRHSIALRSRVEEPASEGEALIHLMEALSASRTRRQWEIVEAVEARETMSEAAEYLGVSPSAVSQVYAQSARREQRACYGLLRRLLSQCDPKENG</sequence>
<dbReference type="InterPro" id="IPR032580">
    <property type="entry name" value="SatD"/>
</dbReference>
<organism evidence="1 2">
    <name type="scientific">Schaalia cardiffensis F0333</name>
    <dbReference type="NCBI Taxonomy" id="888050"/>
    <lineage>
        <taxon>Bacteria</taxon>
        <taxon>Bacillati</taxon>
        <taxon>Actinomycetota</taxon>
        <taxon>Actinomycetes</taxon>
        <taxon>Actinomycetales</taxon>
        <taxon>Actinomycetaceae</taxon>
        <taxon>Schaalia</taxon>
    </lineage>
</organism>
<keyword evidence="2" id="KW-1185">Reference proteome</keyword>
<name>N6X226_9ACTO</name>
<dbReference type="OrthoDB" id="5184241at2"/>
<reference evidence="1 2" key="1">
    <citation type="submission" date="2013-03" db="EMBL/GenBank/DDBJ databases">
        <title>Reference genome for the Human Microbiome Project.</title>
        <authorList>
            <person name="Aqrawi P."/>
            <person name="Ayvaz T."/>
            <person name="Bess C."/>
            <person name="Blankenburg K."/>
            <person name="Coyle M."/>
            <person name="Deng J."/>
            <person name="Forbes L."/>
            <person name="Fowler G."/>
            <person name="Francisco L."/>
            <person name="Fu Q."/>
            <person name="Gibbs R."/>
            <person name="Gross S."/>
            <person name="Gubbala S."/>
            <person name="Hale W."/>
            <person name="Hemphill L."/>
            <person name="Highlander S."/>
            <person name="Hirani K."/>
            <person name="Jackson L."/>
            <person name="Jakkamsetti A."/>
            <person name="Javaid M."/>
            <person name="Jayaseelan J.C."/>
            <person name="Jiang H."/>
            <person name="Joshi V."/>
            <person name="Korchina V."/>
            <person name="Kovar C."/>
            <person name="Lara F."/>
            <person name="Lee S."/>
            <person name="Liu Y."/>
            <person name="Mata R."/>
            <person name="Mathew T."/>
            <person name="Munidasa M."/>
            <person name="Muzny D."/>
            <person name="Nazareth L."/>
            <person name="Ngo R."/>
            <person name="Nguyen L."/>
            <person name="Nguyen N."/>
            <person name="Okwuonu G."/>
            <person name="Ongeri F."/>
            <person name="Palculict T."/>
            <person name="Patil S."/>
            <person name="Petrosino J."/>
            <person name="Pham C."/>
            <person name="Pham P."/>
            <person name="Pu L.-L."/>
            <person name="Qin X."/>
            <person name="Qu J."/>
            <person name="Reid J."/>
            <person name="Ross M."/>
            <person name="Ruth R."/>
            <person name="Saada N."/>
            <person name="San Lucas F."/>
            <person name="Santibanez J."/>
            <person name="Shang Y."/>
            <person name="Simmons D."/>
            <person name="Song X.-Z."/>
            <person name="Tang L.-Y."/>
            <person name="Thornton R."/>
            <person name="Warren J."/>
            <person name="Weissenberger G."/>
            <person name="Wilczek-Boney K."/>
            <person name="Worley K."/>
            <person name="Youmans B."/>
            <person name="Zhang J."/>
            <person name="Zhang L."/>
            <person name="Zhao Z."/>
            <person name="Zhou C."/>
            <person name="Zhu D."/>
            <person name="Zhu Y."/>
        </authorList>
    </citation>
    <scope>NUCLEOTIDE SEQUENCE [LARGE SCALE GENOMIC DNA]</scope>
    <source>
        <strain evidence="1 2">F0333</strain>
    </source>
</reference>
<evidence type="ECO:0000313" key="2">
    <source>
        <dbReference type="Proteomes" id="UP000013015"/>
    </source>
</evidence>
<protein>
    <submittedName>
        <fullName evidence="1">Uncharacterized protein</fullName>
    </submittedName>
</protein>
<dbReference type="AlphaFoldDB" id="N6X226"/>
<dbReference type="Pfam" id="PF16264">
    <property type="entry name" value="SatD"/>
    <property type="match status" value="1"/>
</dbReference>
<dbReference type="STRING" id="888050.HMPREF9004_1797"/>
<evidence type="ECO:0000313" key="1">
    <source>
        <dbReference type="EMBL" id="ENO17492.1"/>
    </source>
</evidence>
<dbReference type="EMBL" id="AQHZ01000025">
    <property type="protein sequence ID" value="ENO17492.1"/>
    <property type="molecule type" value="Genomic_DNA"/>
</dbReference>